<dbReference type="InterPro" id="IPR011060">
    <property type="entry name" value="RibuloseP-bd_barrel"/>
</dbReference>
<sequence length="259" mass="28243">MILPRILARKHEEVDAARSQVPLAELGARVADLAPCRPFRVRLKECAARGTAVIAEVKKGSPSKGVIRADFDPVAIAGAYERGGAACLSVLTDRDFFFGELAYLGMIRNAVALPLLRKDFIVDAYQLHEARVAGADAVLLIAAALDGGQLADFSYLAAELGLEVLLEIHDEEELRRALETPAALIGVNNRNLSTFVTDLRISERLLPLIPPQRLRVTESGIHDRLDIERLKDAGADAFLIGESLMRETDIEAKLKSLID</sequence>
<dbReference type="GO" id="GO:0004640">
    <property type="term" value="F:phosphoribosylanthranilate isomerase activity"/>
    <property type="evidence" value="ECO:0007669"/>
    <property type="project" value="TreeGrafter"/>
</dbReference>
<dbReference type="EC" id="4.1.1.48" evidence="8"/>
<comment type="similarity">
    <text evidence="8">Belongs to the TrpC family.</text>
</comment>
<dbReference type="UniPathway" id="UPA00035">
    <property type="reaction ID" value="UER00043"/>
</dbReference>
<dbReference type="PANTHER" id="PTHR22854">
    <property type="entry name" value="TRYPTOPHAN BIOSYNTHESIS PROTEIN"/>
    <property type="match status" value="1"/>
</dbReference>
<protein>
    <recommendedName>
        <fullName evidence="8">Indole-3-glycerol phosphate synthase</fullName>
        <shortName evidence="8">IGPS</shortName>
        <ecNumber evidence="8">4.1.1.48</ecNumber>
    </recommendedName>
</protein>
<evidence type="ECO:0000256" key="3">
    <source>
        <dbReference type="ARBA" id="ARBA00022605"/>
    </source>
</evidence>
<evidence type="ECO:0000256" key="2">
    <source>
        <dbReference type="ARBA" id="ARBA00004696"/>
    </source>
</evidence>
<comment type="caution">
    <text evidence="10">The sequence shown here is derived from an EMBL/GenBank/DDBJ whole genome shotgun (WGS) entry which is preliminary data.</text>
</comment>
<name>A0A0C2EER4_9BACT</name>
<evidence type="ECO:0000259" key="9">
    <source>
        <dbReference type="Pfam" id="PF00218"/>
    </source>
</evidence>
<proteinExistence type="inferred from homology"/>
<dbReference type="HAMAP" id="MF_00134_B">
    <property type="entry name" value="IGPS_B"/>
    <property type="match status" value="1"/>
</dbReference>
<dbReference type="PANTHER" id="PTHR22854:SF2">
    <property type="entry name" value="INDOLE-3-GLYCEROL-PHOSPHATE SYNTHASE"/>
    <property type="match status" value="1"/>
</dbReference>
<dbReference type="NCBIfam" id="NF001377">
    <property type="entry name" value="PRK00278.2-4"/>
    <property type="match status" value="1"/>
</dbReference>
<dbReference type="EMBL" id="JWJD01000002">
    <property type="protein sequence ID" value="KIH77113.1"/>
    <property type="molecule type" value="Genomic_DNA"/>
</dbReference>
<dbReference type="SUPFAM" id="SSF51366">
    <property type="entry name" value="Ribulose-phoshate binding barrel"/>
    <property type="match status" value="1"/>
</dbReference>
<keyword evidence="3 8" id="KW-0028">Amino-acid biosynthesis</keyword>
<dbReference type="AlphaFoldDB" id="A0A0C2EER4"/>
<dbReference type="InterPro" id="IPR013798">
    <property type="entry name" value="Indole-3-glycerol_P_synth_dom"/>
</dbReference>
<dbReference type="RefSeq" id="WP_040098442.1">
    <property type="nucleotide sequence ID" value="NZ_JWJD01000002.1"/>
</dbReference>
<dbReference type="FunFam" id="3.20.20.70:FF:000024">
    <property type="entry name" value="Indole-3-glycerol phosphate synthase"/>
    <property type="match status" value="1"/>
</dbReference>
<evidence type="ECO:0000256" key="5">
    <source>
        <dbReference type="ARBA" id="ARBA00022822"/>
    </source>
</evidence>
<feature type="domain" description="Indole-3-glycerol phosphate synthase" evidence="9">
    <location>
        <begin position="3"/>
        <end position="257"/>
    </location>
</feature>
<comment type="catalytic activity">
    <reaction evidence="1 8">
        <text>1-(2-carboxyphenylamino)-1-deoxy-D-ribulose 5-phosphate + H(+) = (1S,2R)-1-C-(indol-3-yl)glycerol 3-phosphate + CO2 + H2O</text>
        <dbReference type="Rhea" id="RHEA:23476"/>
        <dbReference type="ChEBI" id="CHEBI:15377"/>
        <dbReference type="ChEBI" id="CHEBI:15378"/>
        <dbReference type="ChEBI" id="CHEBI:16526"/>
        <dbReference type="ChEBI" id="CHEBI:58613"/>
        <dbReference type="ChEBI" id="CHEBI:58866"/>
        <dbReference type="EC" id="4.1.1.48"/>
    </reaction>
</comment>
<dbReference type="InterPro" id="IPR013785">
    <property type="entry name" value="Aldolase_TIM"/>
</dbReference>
<dbReference type="Proteomes" id="UP000035068">
    <property type="component" value="Unassembled WGS sequence"/>
</dbReference>
<dbReference type="GO" id="GO:0004425">
    <property type="term" value="F:indole-3-glycerol-phosphate synthase activity"/>
    <property type="evidence" value="ECO:0007669"/>
    <property type="project" value="UniProtKB-UniRule"/>
</dbReference>
<keyword evidence="11" id="KW-1185">Reference proteome</keyword>
<evidence type="ECO:0000256" key="7">
    <source>
        <dbReference type="ARBA" id="ARBA00023239"/>
    </source>
</evidence>
<gene>
    <name evidence="8" type="primary">trpC</name>
    <name evidence="10" type="ORF">GFER_08825</name>
</gene>
<evidence type="ECO:0000256" key="4">
    <source>
        <dbReference type="ARBA" id="ARBA00022793"/>
    </source>
</evidence>
<dbReference type="Gene3D" id="3.20.20.70">
    <property type="entry name" value="Aldolase class I"/>
    <property type="match status" value="1"/>
</dbReference>
<accession>A0A0C2EER4</accession>
<dbReference type="NCBIfam" id="NF001373">
    <property type="entry name" value="PRK00278.1-6"/>
    <property type="match status" value="1"/>
</dbReference>
<dbReference type="CDD" id="cd00331">
    <property type="entry name" value="IGPS"/>
    <property type="match status" value="1"/>
</dbReference>
<evidence type="ECO:0000256" key="8">
    <source>
        <dbReference type="HAMAP-Rule" id="MF_00134"/>
    </source>
</evidence>
<reference evidence="10 11" key="1">
    <citation type="submission" date="2014-12" db="EMBL/GenBank/DDBJ databases">
        <title>Genomes of Geoalkalibacter ferrihydriticus and Geoalkalibacter subterraneus, two haloalkaliphilic metal-reducing members of the Geobacteraceae.</title>
        <authorList>
            <person name="Badalamenti J.P."/>
            <person name="Torres C.I."/>
            <person name="Krajmalnik-Brown R."/>
            <person name="Bond D.R."/>
        </authorList>
    </citation>
    <scope>NUCLEOTIDE SEQUENCE [LARGE SCALE GENOMIC DNA]</scope>
    <source>
        <strain evidence="10 11">DSM 17813</strain>
    </source>
</reference>
<keyword evidence="6 8" id="KW-0057">Aromatic amino acid biosynthesis</keyword>
<dbReference type="Pfam" id="PF00218">
    <property type="entry name" value="IGPS"/>
    <property type="match status" value="1"/>
</dbReference>
<comment type="pathway">
    <text evidence="2 8">Amino-acid biosynthesis; L-tryptophan biosynthesis; L-tryptophan from chorismate: step 4/5.</text>
</comment>
<keyword evidence="5 8" id="KW-0822">Tryptophan biosynthesis</keyword>
<keyword evidence="4 8" id="KW-0210">Decarboxylase</keyword>
<evidence type="ECO:0000256" key="6">
    <source>
        <dbReference type="ARBA" id="ARBA00023141"/>
    </source>
</evidence>
<dbReference type="GO" id="GO:0000162">
    <property type="term" value="P:L-tryptophan biosynthetic process"/>
    <property type="evidence" value="ECO:0007669"/>
    <property type="project" value="UniProtKB-UniRule"/>
</dbReference>
<organism evidence="10 11">
    <name type="scientific">Geoalkalibacter ferrihydriticus DSM 17813</name>
    <dbReference type="NCBI Taxonomy" id="1121915"/>
    <lineage>
        <taxon>Bacteria</taxon>
        <taxon>Pseudomonadati</taxon>
        <taxon>Thermodesulfobacteriota</taxon>
        <taxon>Desulfuromonadia</taxon>
        <taxon>Desulfuromonadales</taxon>
        <taxon>Geoalkalibacteraceae</taxon>
        <taxon>Geoalkalibacter</taxon>
    </lineage>
</organism>
<keyword evidence="7 8" id="KW-0456">Lyase</keyword>
<evidence type="ECO:0000313" key="11">
    <source>
        <dbReference type="Proteomes" id="UP000035068"/>
    </source>
</evidence>
<evidence type="ECO:0000313" key="10">
    <source>
        <dbReference type="EMBL" id="KIH77113.1"/>
    </source>
</evidence>
<evidence type="ECO:0000256" key="1">
    <source>
        <dbReference type="ARBA" id="ARBA00001633"/>
    </source>
</evidence>
<dbReference type="InterPro" id="IPR045186">
    <property type="entry name" value="Indole-3-glycerol_P_synth"/>
</dbReference>